<dbReference type="Proteomes" id="UP001142055">
    <property type="component" value="Chromosome 2"/>
</dbReference>
<protein>
    <submittedName>
        <fullName evidence="2">Uncharacterized protein</fullName>
    </submittedName>
</protein>
<name>A0A9Q0M607_BLOTA</name>
<gene>
    <name evidence="2" type="ORF">RDWZM_005652</name>
</gene>
<dbReference type="EMBL" id="JAPWDV010000002">
    <property type="protein sequence ID" value="KAJ6219840.1"/>
    <property type="molecule type" value="Genomic_DNA"/>
</dbReference>
<dbReference type="AlphaFoldDB" id="A0A9Q0M607"/>
<feature type="compositionally biased region" description="Polar residues" evidence="1">
    <location>
        <begin position="62"/>
        <end position="77"/>
    </location>
</feature>
<accession>A0A9Q0M607</accession>
<keyword evidence="3" id="KW-1185">Reference proteome</keyword>
<evidence type="ECO:0000256" key="1">
    <source>
        <dbReference type="SAM" id="MobiDB-lite"/>
    </source>
</evidence>
<organism evidence="2 3">
    <name type="scientific">Blomia tropicalis</name>
    <name type="common">Mite</name>
    <dbReference type="NCBI Taxonomy" id="40697"/>
    <lineage>
        <taxon>Eukaryota</taxon>
        <taxon>Metazoa</taxon>
        <taxon>Ecdysozoa</taxon>
        <taxon>Arthropoda</taxon>
        <taxon>Chelicerata</taxon>
        <taxon>Arachnida</taxon>
        <taxon>Acari</taxon>
        <taxon>Acariformes</taxon>
        <taxon>Sarcoptiformes</taxon>
        <taxon>Astigmata</taxon>
        <taxon>Glycyphagoidea</taxon>
        <taxon>Echimyopodidae</taxon>
        <taxon>Blomia</taxon>
    </lineage>
</organism>
<sequence length="108" mass="12820">MNNDKTEQKVNIGELKDSKQQTKWLDRIRSRSGSISDDEEHEERRFGTRINQWFRGGLNKANPGQATDLSRHQFPNDQSKCHTQYAKRQFSHDPAKPWVGWDFKRDEF</sequence>
<feature type="region of interest" description="Disordered" evidence="1">
    <location>
        <begin position="56"/>
        <end position="77"/>
    </location>
</feature>
<evidence type="ECO:0000313" key="3">
    <source>
        <dbReference type="Proteomes" id="UP001142055"/>
    </source>
</evidence>
<proteinExistence type="predicted"/>
<reference evidence="2" key="1">
    <citation type="submission" date="2022-12" db="EMBL/GenBank/DDBJ databases">
        <title>Genome assemblies of Blomia tropicalis.</title>
        <authorList>
            <person name="Cui Y."/>
        </authorList>
    </citation>
    <scope>NUCLEOTIDE SEQUENCE</scope>
    <source>
        <tissue evidence="2">Adult mites</tissue>
    </source>
</reference>
<comment type="caution">
    <text evidence="2">The sequence shown here is derived from an EMBL/GenBank/DDBJ whole genome shotgun (WGS) entry which is preliminary data.</text>
</comment>
<evidence type="ECO:0000313" key="2">
    <source>
        <dbReference type="EMBL" id="KAJ6219840.1"/>
    </source>
</evidence>